<accession>A0ABT7CS40</accession>
<dbReference type="RefSeq" id="WP_314001472.1">
    <property type="nucleotide sequence ID" value="NZ_JASJOT010000023.1"/>
</dbReference>
<evidence type="ECO:0000313" key="3">
    <source>
        <dbReference type="EMBL" id="MDJ1496562.1"/>
    </source>
</evidence>
<dbReference type="EMBL" id="JASJOT010000023">
    <property type="protein sequence ID" value="MDJ1496562.1"/>
    <property type="molecule type" value="Genomic_DNA"/>
</dbReference>
<feature type="transmembrane region" description="Helical" evidence="2">
    <location>
        <begin position="189"/>
        <end position="209"/>
    </location>
</feature>
<keyword evidence="1" id="KW-0175">Coiled coil</keyword>
<dbReference type="Proteomes" id="UP001228581">
    <property type="component" value="Unassembled WGS sequence"/>
</dbReference>
<keyword evidence="2" id="KW-0472">Membrane</keyword>
<keyword evidence="2" id="KW-1133">Transmembrane helix</keyword>
<feature type="coiled-coil region" evidence="1">
    <location>
        <begin position="391"/>
        <end position="418"/>
    </location>
</feature>
<keyword evidence="2" id="KW-0812">Transmembrane</keyword>
<comment type="caution">
    <text evidence="3">The sequence shown here is derived from an EMBL/GenBank/DDBJ whole genome shotgun (WGS) entry which is preliminary data.</text>
</comment>
<gene>
    <name evidence="3" type="ORF">QNI19_26755</name>
</gene>
<evidence type="ECO:0000256" key="2">
    <source>
        <dbReference type="SAM" id="Phobius"/>
    </source>
</evidence>
<feature type="coiled-coil region" evidence="1">
    <location>
        <begin position="643"/>
        <end position="705"/>
    </location>
</feature>
<keyword evidence="4" id="KW-1185">Reference proteome</keyword>
<organism evidence="3 4">
    <name type="scientific">Xanthocytophaga flava</name>
    <dbReference type="NCBI Taxonomy" id="3048013"/>
    <lineage>
        <taxon>Bacteria</taxon>
        <taxon>Pseudomonadati</taxon>
        <taxon>Bacteroidota</taxon>
        <taxon>Cytophagia</taxon>
        <taxon>Cytophagales</taxon>
        <taxon>Rhodocytophagaceae</taxon>
        <taxon>Xanthocytophaga</taxon>
    </lineage>
</organism>
<evidence type="ECO:0000313" key="4">
    <source>
        <dbReference type="Proteomes" id="UP001228581"/>
    </source>
</evidence>
<proteinExistence type="predicted"/>
<sequence length="928" mass="101321">MDNLQKTAIVDVQIRNEDAVKRIAEIERQQKALRDENKKLSESFDENSEAIVANKLQMGLLGKEATMLKKAIETSDKAAKSATGSIDQMSAQLLLLTKNYNRLSEEQRQSEFGVALKERIDNLTASLKENSTQLDKQKLNIGNYPDAMAGAIKSINVFGVNIGEMSEKLSEGAKGAKAFIGGITNTKGALTALVAVPVVAFLVTLVTLLKKTQAGQEFLRKGFAAAGAVVDVLVGKVIDFTTSVTEAFSKPGELLTDFKNLLKDLAEKQIANFLTGIQGIGSAFKKLFAGQFKEAFTEAGKALLKLNPAASIIEKVSSSVIDLGKELYAAGKNAVDLEGQMINLEKANQRLIVTVTKLNAEYEKQQAIADDATRSFAEREKAAERSRQIAAETARIQTELARNELDILTKQLEQKKKNGVFDEELADKRRESALKVIELEASYQKVLVDNEKQRRELVQDRLEKDLDILIDAYDNQKTINEQIIADDQKTFAERQKLLDETVKLGVDSFTRQIDTIQKFTDKRIDANDLLATSDAKVLNDKIRGLGLSETIEGRLLEVLRERRTVTQDLAVAQRDLNQAQADEFKATLDANRDALEGFIKQMKSKSSELFANDQDAATYAARNEEIERQSIQIRLAQLQEFEKKALENTKVTEQERNDLLEEIGNERIDLNRQIIDKQIADNDRLRQADETIVNARIQLAKAMAAGLESAFQLIAASQEQATELGRVAALAQIAVNTATAIATLVPTAVKVASEASAVAGPAAPIVYGAVFAGTLATGIASILANIAKAKELLSFETGGNVSDAMKRNGIPVGGKRHSQGGTTYVGEDGNAFNVESGEDIFVLKRNDSARIRSFSNLNVMRGGVPWFALGGNVSRSTPVTTTIDASGVEQAIERGMNKANRRPSVVRVSDINRVNNSANQAKASSTLK</sequence>
<reference evidence="3 4" key="1">
    <citation type="submission" date="2023-05" db="EMBL/GenBank/DDBJ databases">
        <authorList>
            <person name="Zhang X."/>
        </authorList>
    </citation>
    <scope>NUCLEOTIDE SEQUENCE [LARGE SCALE GENOMIC DNA]</scope>
    <source>
        <strain evidence="3 4">DM2B3-1</strain>
    </source>
</reference>
<name>A0ABT7CS40_9BACT</name>
<feature type="coiled-coil region" evidence="1">
    <location>
        <begin position="9"/>
        <end position="46"/>
    </location>
</feature>
<evidence type="ECO:0000256" key="1">
    <source>
        <dbReference type="SAM" id="Coils"/>
    </source>
</evidence>
<protein>
    <submittedName>
        <fullName evidence="3">Uncharacterized protein</fullName>
    </submittedName>
</protein>